<dbReference type="SUPFAM" id="SSF52799">
    <property type="entry name" value="(Phosphotyrosine protein) phosphatases II"/>
    <property type="match status" value="1"/>
</dbReference>
<dbReference type="SMART" id="SM00404">
    <property type="entry name" value="PTPc_motif"/>
    <property type="match status" value="1"/>
</dbReference>
<proteinExistence type="predicted"/>
<keyword evidence="5" id="KW-1185">Reference proteome</keyword>
<feature type="domain" description="Tyrosine specific protein phosphatases" evidence="3">
    <location>
        <begin position="383"/>
        <end position="480"/>
    </location>
</feature>
<dbReference type="EMBL" id="KV423957">
    <property type="protein sequence ID" value="KZT57936.1"/>
    <property type="molecule type" value="Genomic_DNA"/>
</dbReference>
<sequence>MSVSSPPVLVLQHTSLSRSLALPEQRQHPPPQRTRLRPLSAPSFSPLTSPFPARPNVARIAALARLASQHHTSEYNLAKHGPSSPDPAPVYVPLSFRRPDRVLQLQERQAQADAREWHFPAVPSSSPQLQPDRRPTLLSRQNSAPDPPHAFPRAPPPSSEGERVEGRLESFAALALERPPLVHSPRVRSPHPHARRAGQACTGGCCKPLPGLPPSVKTSESHPISTSILIPKHLMPLVASHISVPHSPAAYTYPSSGAPSCLYPLQLPARLQLLHLLQTTRLPPPGTVIPPTGCGNLLLSSCPGKKVRLSGGSDSRGAISRDLDTDLARMKDAGVGCVICCLDDLELALLGVPFPAYQRTLAHLGLSLVRIPICEGLAPLSPELLFERLELVLRENTAKGVDVVVHCRGGVGRAGVVAGAWTLMLGLVPVPPARSYSGTAPWANEWEQEEEEEELDCVREVVHLLRLRRSSKAIETYEQVAFLAEFVRFLRDRPGRHLGL</sequence>
<dbReference type="PANTHER" id="PTHR23339">
    <property type="entry name" value="TYROSINE SPECIFIC PROTEIN PHOSPHATASE AND DUAL SPECIFICITY PROTEIN PHOSPHATASE"/>
    <property type="match status" value="1"/>
</dbReference>
<keyword evidence="1" id="KW-0378">Hydrolase</keyword>
<dbReference type="GO" id="GO:0016791">
    <property type="term" value="F:phosphatase activity"/>
    <property type="evidence" value="ECO:0007669"/>
    <property type="project" value="UniProtKB-ARBA"/>
</dbReference>
<dbReference type="InterPro" id="IPR029021">
    <property type="entry name" value="Prot-tyrosine_phosphatase-like"/>
</dbReference>
<reference evidence="4 5" key="1">
    <citation type="journal article" date="2016" name="Mol. Biol. Evol.">
        <title>Comparative Genomics of Early-Diverging Mushroom-Forming Fungi Provides Insights into the Origins of Lignocellulose Decay Capabilities.</title>
        <authorList>
            <person name="Nagy L.G."/>
            <person name="Riley R."/>
            <person name="Tritt A."/>
            <person name="Adam C."/>
            <person name="Daum C."/>
            <person name="Floudas D."/>
            <person name="Sun H."/>
            <person name="Yadav J.S."/>
            <person name="Pangilinan J."/>
            <person name="Larsson K.H."/>
            <person name="Matsuura K."/>
            <person name="Barry K."/>
            <person name="Labutti K."/>
            <person name="Kuo R."/>
            <person name="Ohm R.A."/>
            <person name="Bhattacharya S.S."/>
            <person name="Shirouzu T."/>
            <person name="Yoshinaga Y."/>
            <person name="Martin F.M."/>
            <person name="Grigoriev I.V."/>
            <person name="Hibbett D.S."/>
        </authorList>
    </citation>
    <scope>NUCLEOTIDE SEQUENCE [LARGE SCALE GENOMIC DNA]</scope>
    <source>
        <strain evidence="4 5">HHB12733</strain>
    </source>
</reference>
<protein>
    <submittedName>
        <fullName evidence="4">Phosphatases II</fullName>
    </submittedName>
</protein>
<evidence type="ECO:0000259" key="3">
    <source>
        <dbReference type="PROSITE" id="PS50056"/>
    </source>
</evidence>
<feature type="region of interest" description="Disordered" evidence="2">
    <location>
        <begin position="105"/>
        <end position="165"/>
    </location>
</feature>
<dbReference type="InParanoid" id="A0A165GDL6"/>
<dbReference type="AlphaFoldDB" id="A0A165GDL6"/>
<evidence type="ECO:0000256" key="1">
    <source>
        <dbReference type="ARBA" id="ARBA00022801"/>
    </source>
</evidence>
<feature type="compositionally biased region" description="Pro residues" evidence="2">
    <location>
        <begin position="145"/>
        <end position="158"/>
    </location>
</feature>
<evidence type="ECO:0000313" key="5">
    <source>
        <dbReference type="Proteomes" id="UP000076842"/>
    </source>
</evidence>
<dbReference type="InterPro" id="IPR003595">
    <property type="entry name" value="Tyr_Pase_cat"/>
</dbReference>
<evidence type="ECO:0000256" key="2">
    <source>
        <dbReference type="SAM" id="MobiDB-lite"/>
    </source>
</evidence>
<dbReference type="InterPro" id="IPR000387">
    <property type="entry name" value="Tyr_Pase_dom"/>
</dbReference>
<feature type="region of interest" description="Disordered" evidence="2">
    <location>
        <begin position="16"/>
        <end position="53"/>
    </location>
</feature>
<accession>A0A165GDL6</accession>
<dbReference type="OrthoDB" id="266663at2759"/>
<gene>
    <name evidence="4" type="ORF">CALCODRAFT_495598</name>
</gene>
<dbReference type="GO" id="GO:0140096">
    <property type="term" value="F:catalytic activity, acting on a protein"/>
    <property type="evidence" value="ECO:0007669"/>
    <property type="project" value="UniProtKB-ARBA"/>
</dbReference>
<organism evidence="4 5">
    <name type="scientific">Calocera cornea HHB12733</name>
    <dbReference type="NCBI Taxonomy" id="1353952"/>
    <lineage>
        <taxon>Eukaryota</taxon>
        <taxon>Fungi</taxon>
        <taxon>Dikarya</taxon>
        <taxon>Basidiomycota</taxon>
        <taxon>Agaricomycotina</taxon>
        <taxon>Dacrymycetes</taxon>
        <taxon>Dacrymycetales</taxon>
        <taxon>Dacrymycetaceae</taxon>
        <taxon>Calocera</taxon>
    </lineage>
</organism>
<dbReference type="Proteomes" id="UP000076842">
    <property type="component" value="Unassembled WGS sequence"/>
</dbReference>
<dbReference type="Gene3D" id="3.90.190.10">
    <property type="entry name" value="Protein tyrosine phosphatase superfamily"/>
    <property type="match status" value="1"/>
</dbReference>
<dbReference type="InterPro" id="IPR050561">
    <property type="entry name" value="PTP"/>
</dbReference>
<dbReference type="PROSITE" id="PS50056">
    <property type="entry name" value="TYR_PHOSPHATASE_2"/>
    <property type="match status" value="1"/>
</dbReference>
<name>A0A165GDL6_9BASI</name>
<evidence type="ECO:0000313" key="4">
    <source>
        <dbReference type="EMBL" id="KZT57936.1"/>
    </source>
</evidence>
<dbReference type="Pfam" id="PF22784">
    <property type="entry name" value="PTP-SAK"/>
    <property type="match status" value="1"/>
</dbReference>
<dbReference type="InterPro" id="IPR057023">
    <property type="entry name" value="PTP-SAK"/>
</dbReference>